<feature type="domain" description="MI" evidence="5">
    <location>
        <begin position="799"/>
        <end position="933"/>
    </location>
</feature>
<reference evidence="6 7" key="1">
    <citation type="journal article" date="2019" name="Sci. Rep.">
        <title>Comparative genomics of chytrid fungi reveal insights into the obligate biotrophic and pathogenic lifestyle of Synchytrium endobioticum.</title>
        <authorList>
            <person name="van de Vossenberg B.T.L.H."/>
            <person name="Warris S."/>
            <person name="Nguyen H.D.T."/>
            <person name="van Gent-Pelzer M.P.E."/>
            <person name="Joly D.L."/>
            <person name="van de Geest H.C."/>
            <person name="Bonants P.J.M."/>
            <person name="Smith D.S."/>
            <person name="Levesque C.A."/>
            <person name="van der Lee T.A.J."/>
        </authorList>
    </citation>
    <scope>NUCLEOTIDE SEQUENCE [LARGE SCALE GENOMIC DNA]</scope>
    <source>
        <strain evidence="6 7">CBS 675.73</strain>
    </source>
</reference>
<dbReference type="Gene3D" id="1.25.40.180">
    <property type="match status" value="1"/>
</dbReference>
<protein>
    <recommendedName>
        <fullName evidence="5">MI domain-containing protein</fullName>
    </recommendedName>
</protein>
<dbReference type="GO" id="GO:0005730">
    <property type="term" value="C:nucleolus"/>
    <property type="evidence" value="ECO:0007669"/>
    <property type="project" value="UniProtKB-SubCell"/>
</dbReference>
<dbReference type="PANTHER" id="PTHR18034">
    <property type="entry name" value="CELL CYCLE CONTROL PROTEIN CWF22-RELATED"/>
    <property type="match status" value="1"/>
</dbReference>
<dbReference type="PROSITE" id="PS51366">
    <property type="entry name" value="MI"/>
    <property type="match status" value="1"/>
</dbReference>
<feature type="compositionally biased region" description="Acidic residues" evidence="4">
    <location>
        <begin position="348"/>
        <end position="417"/>
    </location>
</feature>
<evidence type="ECO:0000256" key="1">
    <source>
        <dbReference type="ARBA" id="ARBA00004604"/>
    </source>
</evidence>
<dbReference type="Pfam" id="PF02847">
    <property type="entry name" value="MA3"/>
    <property type="match status" value="1"/>
</dbReference>
<accession>A0A507FLA8</accession>
<feature type="compositionally biased region" description="Basic and acidic residues" evidence="4">
    <location>
        <begin position="132"/>
        <end position="158"/>
    </location>
</feature>
<evidence type="ECO:0000256" key="3">
    <source>
        <dbReference type="ARBA" id="ARBA00023242"/>
    </source>
</evidence>
<dbReference type="AlphaFoldDB" id="A0A507FLA8"/>
<feature type="compositionally biased region" description="Basic residues" evidence="4">
    <location>
        <begin position="40"/>
        <end position="49"/>
    </location>
</feature>
<dbReference type="STRING" id="246404.A0A507FLA8"/>
<comment type="subcellular location">
    <subcellularLocation>
        <location evidence="1">Nucleus</location>
        <location evidence="1">Nucleolus</location>
    </subcellularLocation>
</comment>
<keyword evidence="7" id="KW-1185">Reference proteome</keyword>
<keyword evidence="3" id="KW-0539">Nucleus</keyword>
<feature type="compositionally biased region" description="Polar residues" evidence="4">
    <location>
        <begin position="13"/>
        <end position="23"/>
    </location>
</feature>
<evidence type="ECO:0000256" key="4">
    <source>
        <dbReference type="SAM" id="MobiDB-lite"/>
    </source>
</evidence>
<feature type="region of interest" description="Disordered" evidence="4">
    <location>
        <begin position="1"/>
        <end position="158"/>
    </location>
</feature>
<evidence type="ECO:0000313" key="7">
    <source>
        <dbReference type="Proteomes" id="UP000320333"/>
    </source>
</evidence>
<dbReference type="SUPFAM" id="SSF48371">
    <property type="entry name" value="ARM repeat"/>
    <property type="match status" value="1"/>
</dbReference>
<feature type="compositionally biased region" description="Basic and acidic residues" evidence="4">
    <location>
        <begin position="302"/>
        <end position="320"/>
    </location>
</feature>
<feature type="compositionally biased region" description="Polar residues" evidence="4">
    <location>
        <begin position="264"/>
        <end position="275"/>
    </location>
</feature>
<dbReference type="Proteomes" id="UP000320333">
    <property type="component" value="Unassembled WGS sequence"/>
</dbReference>
<dbReference type="InterPro" id="IPR016024">
    <property type="entry name" value="ARM-type_fold"/>
</dbReference>
<dbReference type="InterPro" id="IPR003890">
    <property type="entry name" value="MIF4G-like_typ-3"/>
</dbReference>
<dbReference type="OrthoDB" id="361797at2759"/>
<feature type="compositionally biased region" description="Basic and acidic residues" evidence="4">
    <location>
        <begin position="245"/>
        <end position="262"/>
    </location>
</feature>
<proteinExistence type="inferred from homology"/>
<comment type="similarity">
    <text evidence="2">Belongs to the CWC22 family.</text>
</comment>
<dbReference type="InterPro" id="IPR050781">
    <property type="entry name" value="CWC22_splicing_factor"/>
</dbReference>
<comment type="caution">
    <text evidence="6">The sequence shown here is derived from an EMBL/GenBank/DDBJ whole genome shotgun (WGS) entry which is preliminary data.</text>
</comment>
<dbReference type="GO" id="GO:0003723">
    <property type="term" value="F:RNA binding"/>
    <property type="evidence" value="ECO:0007669"/>
    <property type="project" value="InterPro"/>
</dbReference>
<dbReference type="InterPro" id="IPR003891">
    <property type="entry name" value="Initiation_fac_eIF4g_MI"/>
</dbReference>
<evidence type="ECO:0000313" key="6">
    <source>
        <dbReference type="EMBL" id="TPX75807.1"/>
    </source>
</evidence>
<sequence>MPASMEAMLESSAGASVQSNTSGREGLTAKEQKELDQRFKLRYTKKALYGRKEDRKQKRVEKKNNRVQLTNARSAYKKVKASEGGVMPMPDPLPSKSVAGVQTPQQTKQTNSTEKDGSRKPGKKSPTASIKSTEKARNSDSSLKKPVKDSSLDDAETTRRKLAKIQEKNPALYKMLQSTSVGVEAGIGQKYGMGGGIGAWSADGTSPYDRDDAEIEYYSKKLGKKEKVFKNSLKKDGLDELFDSLDTREGSQDLKSLQDRSPKKSISASKQLSNEKQAKKTVEQTKATKSSKTAVDSNSKATTDKSRNLNKESRTGKGTEVEEDDDMMDFNEEDDDDSLLGDLAGGNSDEDDSEDDFDFGDQSDVELTDMEQGNEDDLGDDPEAMDEDDEDSDDEDDEGLEITFEDTNNESDGEDMEVAPRKSAKQPSAKSKRAEPDEEIDSAPAAKYIPPRLRAQATNQSEQYLRLKRQAQGLLNRLSDTNMESIITGLEECYRNNSRHDVTEIITESVISFISNHSNLLDSFVMTYAALISAIFNLIGIEFGAHLTQTAVELYLKSMEEISIATAKMIANPEDHQTADGDNKLSDLPSKRATNLITLVSHLYNFQIVGAPLIYDFVRMSLDRMQELDVELILKVLRVCGSQMRSDDPSALKNIVTIVHERSVKNADPAFNTPRVKFMIETIMDLKNNKHKSSKKNVATGASGAATSLQHEKLSKFISNLLRRRGVPDREALRVTLDDIKNVHSKGKWWLVGSAWAGHSGDGSTVRSGVDSATAVQDSVEGAGTDLLKLAKAQRMTTDIRRGIFVILMSSEDFVDAYEKLTRLNLKSKQEREIVRVLLHCCTNEKTYNPYYYLVATKFCSASHSFKITFQYALWDSIREFENGDDEDDEDEEEDGESAGRKILRRVSHLAKFYSTLVSGGFLGLTILKSLDFATMSAYPALYCQLFFTHLLTSAPPVGKSQAQTPEAHVRSVFERLKALKESQDLCEGMEFFLEQYVLPRSKDGKPRMGVAVDSLGISVPDGGNLVDVLKRRVKIAKEILLEDDE</sequence>
<feature type="compositionally biased region" description="Polar residues" evidence="4">
    <location>
        <begin position="284"/>
        <end position="301"/>
    </location>
</feature>
<dbReference type="PANTHER" id="PTHR18034:SF4">
    <property type="entry name" value="NUCLEOLAR MIF4G DOMAIN-CONTAINING PROTEIN 1"/>
    <property type="match status" value="1"/>
</dbReference>
<evidence type="ECO:0000259" key="5">
    <source>
        <dbReference type="PROSITE" id="PS51366"/>
    </source>
</evidence>
<organism evidence="6 7">
    <name type="scientific">Chytriomyces confervae</name>
    <dbReference type="NCBI Taxonomy" id="246404"/>
    <lineage>
        <taxon>Eukaryota</taxon>
        <taxon>Fungi</taxon>
        <taxon>Fungi incertae sedis</taxon>
        <taxon>Chytridiomycota</taxon>
        <taxon>Chytridiomycota incertae sedis</taxon>
        <taxon>Chytridiomycetes</taxon>
        <taxon>Chytridiales</taxon>
        <taxon>Chytriomycetaceae</taxon>
        <taxon>Chytriomyces</taxon>
    </lineage>
</organism>
<feature type="region of interest" description="Disordered" evidence="4">
    <location>
        <begin position="245"/>
        <end position="452"/>
    </location>
</feature>
<dbReference type="SMART" id="SM00544">
    <property type="entry name" value="MA3"/>
    <property type="match status" value="1"/>
</dbReference>
<dbReference type="EMBL" id="QEAP01000067">
    <property type="protein sequence ID" value="TPX75807.1"/>
    <property type="molecule type" value="Genomic_DNA"/>
</dbReference>
<feature type="compositionally biased region" description="Acidic residues" evidence="4">
    <location>
        <begin position="321"/>
        <end position="339"/>
    </location>
</feature>
<dbReference type="SMART" id="SM00543">
    <property type="entry name" value="MIF4G"/>
    <property type="match status" value="1"/>
</dbReference>
<gene>
    <name evidence="6" type="ORF">CcCBS67573_g02926</name>
</gene>
<feature type="compositionally biased region" description="Basic and acidic residues" evidence="4">
    <location>
        <begin position="27"/>
        <end position="39"/>
    </location>
</feature>
<dbReference type="GO" id="GO:0042274">
    <property type="term" value="P:ribosomal small subunit biogenesis"/>
    <property type="evidence" value="ECO:0007669"/>
    <property type="project" value="TreeGrafter"/>
</dbReference>
<name>A0A507FLA8_9FUNG</name>
<evidence type="ECO:0000256" key="2">
    <source>
        <dbReference type="ARBA" id="ARBA00006856"/>
    </source>
</evidence>
<feature type="compositionally biased region" description="Polar residues" evidence="4">
    <location>
        <begin position="100"/>
        <end position="112"/>
    </location>
</feature>
<dbReference type="Pfam" id="PF02854">
    <property type="entry name" value="MIF4G"/>
    <property type="match status" value="1"/>
</dbReference>